<evidence type="ECO:0000256" key="2">
    <source>
        <dbReference type="SAM" id="Phobius"/>
    </source>
</evidence>
<keyword evidence="2" id="KW-0812">Transmembrane</keyword>
<sequence length="317" mass="34016">MTHSPPPGAPQAHAPGPQQPPTTYPQIRAGLWRRCLWVGLGLWVLTALVTYATKNTALLPTLILLGSFLVPVCFVLWAYERHGRDLGVSVILGCFLTGGTLGVLGASLMEYYLLHPSLWMFVGVGLIEEAVKLGALMFVLRRQPRIRGMRAGLVLGATVGFGFAASASAGYAFTAAVSTEGVDLRALLGTEILRGVLAPFGHGLWTAIAGGVLLAHRRPDGRFRLAGPVLGTYLGVSLLHALWDSTHGIALWLVAHLTVTGHLDKELFAQGYLPHPTDQQEHLFTLFSVGGLALVAALGVTWARWLARGDPSWRNTP</sequence>
<accession>A0A7X1J8H7</accession>
<protein>
    <submittedName>
        <fullName evidence="3">PrsW family intramembrane metalloprotease</fullName>
    </submittedName>
</protein>
<proteinExistence type="predicted"/>
<feature type="transmembrane region" description="Helical" evidence="2">
    <location>
        <begin position="192"/>
        <end position="213"/>
    </location>
</feature>
<gene>
    <name evidence="3" type="ORF">H4N64_32195</name>
</gene>
<feature type="transmembrane region" description="Helical" evidence="2">
    <location>
        <begin position="58"/>
        <end position="79"/>
    </location>
</feature>
<keyword evidence="2" id="KW-0472">Membrane</keyword>
<dbReference type="PANTHER" id="PTHR36844:SF1">
    <property type="entry name" value="PROTEASE PRSW"/>
    <property type="match status" value="1"/>
</dbReference>
<dbReference type="PANTHER" id="PTHR36844">
    <property type="entry name" value="PROTEASE PRSW"/>
    <property type="match status" value="1"/>
</dbReference>
<name>A0A7X1J8H7_9ACTN</name>
<dbReference type="AlphaFoldDB" id="A0A7X1J8H7"/>
<feature type="region of interest" description="Disordered" evidence="1">
    <location>
        <begin position="1"/>
        <end position="20"/>
    </location>
</feature>
<dbReference type="InterPro" id="IPR026898">
    <property type="entry name" value="PrsW"/>
</dbReference>
<feature type="transmembrane region" description="Helical" evidence="2">
    <location>
        <begin position="225"/>
        <end position="243"/>
    </location>
</feature>
<evidence type="ECO:0000313" key="4">
    <source>
        <dbReference type="Proteomes" id="UP000584670"/>
    </source>
</evidence>
<dbReference type="EMBL" id="JACMSF010000045">
    <property type="protein sequence ID" value="MBC2906135.1"/>
    <property type="molecule type" value="Genomic_DNA"/>
</dbReference>
<organism evidence="3 4">
    <name type="scientific">Streptomyces cupreus</name>
    <dbReference type="NCBI Taxonomy" id="2759956"/>
    <lineage>
        <taxon>Bacteria</taxon>
        <taxon>Bacillati</taxon>
        <taxon>Actinomycetota</taxon>
        <taxon>Actinomycetes</taxon>
        <taxon>Kitasatosporales</taxon>
        <taxon>Streptomycetaceae</taxon>
        <taxon>Streptomyces</taxon>
    </lineage>
</organism>
<dbReference type="GO" id="GO:0008237">
    <property type="term" value="F:metallopeptidase activity"/>
    <property type="evidence" value="ECO:0007669"/>
    <property type="project" value="UniProtKB-KW"/>
</dbReference>
<keyword evidence="3" id="KW-0645">Protease</keyword>
<dbReference type="GO" id="GO:0006508">
    <property type="term" value="P:proteolysis"/>
    <property type="evidence" value="ECO:0007669"/>
    <property type="project" value="UniProtKB-KW"/>
</dbReference>
<dbReference type="RefSeq" id="WP_186285969.1">
    <property type="nucleotide sequence ID" value="NZ_JACMSF010000045.1"/>
</dbReference>
<feature type="transmembrane region" description="Helical" evidence="2">
    <location>
        <begin position="118"/>
        <end position="140"/>
    </location>
</feature>
<dbReference type="Proteomes" id="UP000584670">
    <property type="component" value="Unassembled WGS sequence"/>
</dbReference>
<keyword evidence="2" id="KW-1133">Transmembrane helix</keyword>
<feature type="transmembrane region" description="Helical" evidence="2">
    <location>
        <begin position="86"/>
        <end position="106"/>
    </location>
</feature>
<feature type="transmembrane region" description="Helical" evidence="2">
    <location>
        <begin position="35"/>
        <end position="52"/>
    </location>
</feature>
<evidence type="ECO:0000313" key="3">
    <source>
        <dbReference type="EMBL" id="MBC2906135.1"/>
    </source>
</evidence>
<dbReference type="Pfam" id="PF13367">
    <property type="entry name" value="PrsW-protease"/>
    <property type="match status" value="1"/>
</dbReference>
<keyword evidence="3" id="KW-0482">Metalloprotease</keyword>
<keyword evidence="3" id="KW-0378">Hydrolase</keyword>
<feature type="transmembrane region" description="Helical" evidence="2">
    <location>
        <begin position="152"/>
        <end position="172"/>
    </location>
</feature>
<feature type="transmembrane region" description="Helical" evidence="2">
    <location>
        <begin position="283"/>
        <end position="307"/>
    </location>
</feature>
<comment type="caution">
    <text evidence="3">The sequence shown here is derived from an EMBL/GenBank/DDBJ whole genome shotgun (WGS) entry which is preliminary data.</text>
</comment>
<evidence type="ECO:0000256" key="1">
    <source>
        <dbReference type="SAM" id="MobiDB-lite"/>
    </source>
</evidence>
<reference evidence="3 4" key="1">
    <citation type="submission" date="2020-08" db="EMBL/GenBank/DDBJ databases">
        <title>Streptomyces sp. PSKA01 genome sequencing and assembly.</title>
        <authorList>
            <person name="Mandal S."/>
            <person name="Maiti P.K."/>
            <person name="Das P."/>
        </authorList>
    </citation>
    <scope>NUCLEOTIDE SEQUENCE [LARGE SCALE GENOMIC DNA]</scope>
    <source>
        <strain evidence="3 4">PSKA01</strain>
    </source>
</reference>
<keyword evidence="4" id="KW-1185">Reference proteome</keyword>